<dbReference type="AlphaFoldDB" id="A0A6G0VI61"/>
<keyword evidence="2" id="KW-1185">Reference proteome</keyword>
<gene>
    <name evidence="1" type="ORF">FWK35_00037228</name>
</gene>
<evidence type="ECO:0000313" key="1">
    <source>
        <dbReference type="EMBL" id="KAF0687259.1"/>
    </source>
</evidence>
<accession>A0A6G0VI61</accession>
<feature type="non-terminal residue" evidence="1">
    <location>
        <position position="103"/>
    </location>
</feature>
<evidence type="ECO:0000313" key="2">
    <source>
        <dbReference type="Proteomes" id="UP000478052"/>
    </source>
</evidence>
<organism evidence="1 2">
    <name type="scientific">Aphis craccivora</name>
    <name type="common">Cowpea aphid</name>
    <dbReference type="NCBI Taxonomy" id="307492"/>
    <lineage>
        <taxon>Eukaryota</taxon>
        <taxon>Metazoa</taxon>
        <taxon>Ecdysozoa</taxon>
        <taxon>Arthropoda</taxon>
        <taxon>Hexapoda</taxon>
        <taxon>Insecta</taxon>
        <taxon>Pterygota</taxon>
        <taxon>Neoptera</taxon>
        <taxon>Paraneoptera</taxon>
        <taxon>Hemiptera</taxon>
        <taxon>Sternorrhyncha</taxon>
        <taxon>Aphidomorpha</taxon>
        <taxon>Aphidoidea</taxon>
        <taxon>Aphididae</taxon>
        <taxon>Aphidini</taxon>
        <taxon>Aphis</taxon>
        <taxon>Aphis</taxon>
    </lineage>
</organism>
<name>A0A6G0VI61_APHCR</name>
<dbReference type="OrthoDB" id="6616163at2759"/>
<reference evidence="1 2" key="1">
    <citation type="submission" date="2019-08" db="EMBL/GenBank/DDBJ databases">
        <title>Whole genome of Aphis craccivora.</title>
        <authorList>
            <person name="Voronova N.V."/>
            <person name="Shulinski R.S."/>
            <person name="Bandarenka Y.V."/>
            <person name="Zhorov D.G."/>
            <person name="Warner D."/>
        </authorList>
    </citation>
    <scope>NUCLEOTIDE SEQUENCE [LARGE SCALE GENOMIC DNA]</scope>
    <source>
        <strain evidence="1">180601</strain>
        <tissue evidence="1">Whole Body</tissue>
    </source>
</reference>
<sequence>MDIFDKRGKLNLTEESSDCNSDDTLAKLPTKCFAFTFSPDEWKQIQPREVVYKINDRTKPKNSARTYYILPKGAWTSLIAEFFWEHTKLPCCIAFKRAKVYEY</sequence>
<comment type="caution">
    <text evidence="1">The sequence shown here is derived from an EMBL/GenBank/DDBJ whole genome shotgun (WGS) entry which is preliminary data.</text>
</comment>
<dbReference type="EMBL" id="VUJU01016853">
    <property type="protein sequence ID" value="KAF0687259.1"/>
    <property type="molecule type" value="Genomic_DNA"/>
</dbReference>
<dbReference type="Proteomes" id="UP000478052">
    <property type="component" value="Unassembled WGS sequence"/>
</dbReference>
<protein>
    <submittedName>
        <fullName evidence="1">Uncharacterized protein</fullName>
    </submittedName>
</protein>
<proteinExistence type="predicted"/>